<evidence type="ECO:0000256" key="1">
    <source>
        <dbReference type="ARBA" id="ARBA00023125"/>
    </source>
</evidence>
<reference evidence="2 3" key="1">
    <citation type="submission" date="2019-08" db="EMBL/GenBank/DDBJ databases">
        <title>In-depth cultivation of the pig gut microbiome towards novel bacterial diversity and tailored functional studies.</title>
        <authorList>
            <person name="Wylensek D."/>
            <person name="Hitch T.C.A."/>
            <person name="Clavel T."/>
        </authorList>
    </citation>
    <scope>NUCLEOTIDE SEQUENCE [LARGE SCALE GENOMIC DNA]</scope>
    <source>
        <strain evidence="2 3">WCA-693-APC-5D-A</strain>
    </source>
</reference>
<dbReference type="NCBIfam" id="TIGR00738">
    <property type="entry name" value="rrf2_super"/>
    <property type="match status" value="1"/>
</dbReference>
<dbReference type="InterPro" id="IPR036388">
    <property type="entry name" value="WH-like_DNA-bd_sf"/>
</dbReference>
<evidence type="ECO:0000313" key="2">
    <source>
        <dbReference type="EMBL" id="MSU09014.1"/>
    </source>
</evidence>
<dbReference type="PROSITE" id="PS51197">
    <property type="entry name" value="HTH_RRF2_2"/>
    <property type="match status" value="1"/>
</dbReference>
<keyword evidence="1" id="KW-0238">DNA-binding</keyword>
<dbReference type="GO" id="GO:0005829">
    <property type="term" value="C:cytosol"/>
    <property type="evidence" value="ECO:0007669"/>
    <property type="project" value="TreeGrafter"/>
</dbReference>
<dbReference type="Pfam" id="PF02082">
    <property type="entry name" value="Rrf2"/>
    <property type="match status" value="1"/>
</dbReference>
<dbReference type="Gene3D" id="1.10.10.10">
    <property type="entry name" value="Winged helix-like DNA-binding domain superfamily/Winged helix DNA-binding domain"/>
    <property type="match status" value="1"/>
</dbReference>
<dbReference type="RefSeq" id="WP_154407180.1">
    <property type="nucleotide sequence ID" value="NZ_JAQXJM010000119.1"/>
</dbReference>
<dbReference type="PANTHER" id="PTHR33221:SF5">
    <property type="entry name" value="HTH-TYPE TRANSCRIPTIONAL REGULATOR ISCR"/>
    <property type="match status" value="1"/>
</dbReference>
<proteinExistence type="predicted"/>
<dbReference type="AlphaFoldDB" id="A0A6I2UHK9"/>
<dbReference type="PANTHER" id="PTHR33221">
    <property type="entry name" value="WINGED HELIX-TURN-HELIX TRANSCRIPTIONAL REGULATOR, RRF2 FAMILY"/>
    <property type="match status" value="1"/>
</dbReference>
<dbReference type="EMBL" id="VUNR01000015">
    <property type="protein sequence ID" value="MSU09014.1"/>
    <property type="molecule type" value="Genomic_DNA"/>
</dbReference>
<gene>
    <name evidence="2" type="ORF">FYJ84_08460</name>
</gene>
<name>A0A6I2UHK9_9FIRM</name>
<evidence type="ECO:0000313" key="3">
    <source>
        <dbReference type="Proteomes" id="UP000433181"/>
    </source>
</evidence>
<dbReference type="InterPro" id="IPR000944">
    <property type="entry name" value="Tscrpt_reg_Rrf2"/>
</dbReference>
<dbReference type="Proteomes" id="UP000433181">
    <property type="component" value="Unassembled WGS sequence"/>
</dbReference>
<dbReference type="SUPFAM" id="SSF46785">
    <property type="entry name" value="Winged helix' DNA-binding domain"/>
    <property type="match status" value="1"/>
</dbReference>
<sequence>MKLSQRGRYGVLALHDLANEYGTGPVALKSIAERQEISENYLEQLMGTLRKAGFIKSIRGAQGGYMLAKKPEEITIGEIIVAMEGPIAFADCMLMDGDEPFVCQKAAGCSRRGVWERIGTRINEVLNSITLAELCQKPGK</sequence>
<dbReference type="GO" id="GO:0003700">
    <property type="term" value="F:DNA-binding transcription factor activity"/>
    <property type="evidence" value="ECO:0007669"/>
    <property type="project" value="TreeGrafter"/>
</dbReference>
<keyword evidence="3" id="KW-1185">Reference proteome</keyword>
<dbReference type="GeneID" id="96778947"/>
<comment type="caution">
    <text evidence="2">The sequence shown here is derived from an EMBL/GenBank/DDBJ whole genome shotgun (WGS) entry which is preliminary data.</text>
</comment>
<organism evidence="2 3">
    <name type="scientific">Anaerovibrio slackiae</name>
    <dbReference type="NCBI Taxonomy" id="2652309"/>
    <lineage>
        <taxon>Bacteria</taxon>
        <taxon>Bacillati</taxon>
        <taxon>Bacillota</taxon>
        <taxon>Negativicutes</taxon>
        <taxon>Selenomonadales</taxon>
        <taxon>Selenomonadaceae</taxon>
        <taxon>Anaerovibrio</taxon>
    </lineage>
</organism>
<dbReference type="InterPro" id="IPR036390">
    <property type="entry name" value="WH_DNA-bd_sf"/>
</dbReference>
<dbReference type="GO" id="GO:0003677">
    <property type="term" value="F:DNA binding"/>
    <property type="evidence" value="ECO:0007669"/>
    <property type="project" value="UniProtKB-KW"/>
</dbReference>
<protein>
    <submittedName>
        <fullName evidence="2">RrF2 family transcriptional regulator</fullName>
    </submittedName>
</protein>
<accession>A0A6I2UHK9</accession>